<protein>
    <submittedName>
        <fullName evidence="2">Uncharacterized protein</fullName>
    </submittedName>
</protein>
<accession>A0AAN6RGA9</accession>
<feature type="region of interest" description="Disordered" evidence="1">
    <location>
        <begin position="76"/>
        <end position="124"/>
    </location>
</feature>
<reference evidence="2 3" key="1">
    <citation type="submission" date="2021-02" db="EMBL/GenBank/DDBJ databases">
        <title>Genome assembly of Pseudopithomyces chartarum.</title>
        <authorList>
            <person name="Jauregui R."/>
            <person name="Singh J."/>
            <person name="Voisey C."/>
        </authorList>
    </citation>
    <scope>NUCLEOTIDE SEQUENCE [LARGE SCALE GENOMIC DNA]</scope>
    <source>
        <strain evidence="2 3">AGR01</strain>
    </source>
</reference>
<sequence length="246" mass="26507">MCKYYMKLFTCGHFSNVLIHRCRPACLPDTPSCTPDVDTKHDPEVFNAGLRKDASPSHFACYDCLVAAAYAEATAKAATETDPSKRAALADSRTRLASKQAKVEANRRAAEENMKKEREEDAKRMEEVRKEREKEMKGEGAWITSGGQRRKKGKGKAMGIGMGMGMGRGMGRGFAEVPKSAPPGVTTFMGVEGGAGGRASKTGEFAKDEPLSANEAHGMERGRSGPWPRPNGAQNADASKDAFGTK</sequence>
<name>A0AAN6RGA9_9PLEO</name>
<proteinExistence type="predicted"/>
<feature type="compositionally biased region" description="Basic and acidic residues" evidence="1">
    <location>
        <begin position="101"/>
        <end position="124"/>
    </location>
</feature>
<gene>
    <name evidence="2" type="ORF">GRF29_154g1377421</name>
</gene>
<evidence type="ECO:0000313" key="3">
    <source>
        <dbReference type="Proteomes" id="UP001280581"/>
    </source>
</evidence>
<feature type="region of interest" description="Disordered" evidence="1">
    <location>
        <begin position="191"/>
        <end position="246"/>
    </location>
</feature>
<comment type="caution">
    <text evidence="2">The sequence shown here is derived from an EMBL/GenBank/DDBJ whole genome shotgun (WGS) entry which is preliminary data.</text>
</comment>
<evidence type="ECO:0000256" key="1">
    <source>
        <dbReference type="SAM" id="MobiDB-lite"/>
    </source>
</evidence>
<organism evidence="2 3">
    <name type="scientific">Pseudopithomyces chartarum</name>
    <dbReference type="NCBI Taxonomy" id="1892770"/>
    <lineage>
        <taxon>Eukaryota</taxon>
        <taxon>Fungi</taxon>
        <taxon>Dikarya</taxon>
        <taxon>Ascomycota</taxon>
        <taxon>Pezizomycotina</taxon>
        <taxon>Dothideomycetes</taxon>
        <taxon>Pleosporomycetidae</taxon>
        <taxon>Pleosporales</taxon>
        <taxon>Massarineae</taxon>
        <taxon>Didymosphaeriaceae</taxon>
        <taxon>Pseudopithomyces</taxon>
    </lineage>
</organism>
<keyword evidence="3" id="KW-1185">Reference proteome</keyword>
<dbReference type="Proteomes" id="UP001280581">
    <property type="component" value="Unassembled WGS sequence"/>
</dbReference>
<dbReference type="AlphaFoldDB" id="A0AAN6RGA9"/>
<evidence type="ECO:0000313" key="2">
    <source>
        <dbReference type="EMBL" id="KAK3202973.1"/>
    </source>
</evidence>
<dbReference type="EMBL" id="WVTA01000013">
    <property type="protein sequence ID" value="KAK3202973.1"/>
    <property type="molecule type" value="Genomic_DNA"/>
</dbReference>